<dbReference type="Proteomes" id="UP000006310">
    <property type="component" value="Chromosome 13"/>
</dbReference>
<dbReference type="PANTHER" id="PTHR42686">
    <property type="entry name" value="GH17980P-RELATED"/>
    <property type="match status" value="1"/>
</dbReference>
<name>J7S4A4_HUIN7</name>
<accession>J7S4A4</accession>
<dbReference type="EMBL" id="HE978326">
    <property type="protein sequence ID" value="CCK73087.1"/>
    <property type="molecule type" value="Genomic_DNA"/>
</dbReference>
<feature type="domain" description="NADP-dependent oxidoreductase" evidence="2">
    <location>
        <begin position="6"/>
        <end position="277"/>
    </location>
</feature>
<dbReference type="OMA" id="FPRSSYK"/>
<dbReference type="KEGG" id="kng:KNAG_0M02340"/>
<reference evidence="4" key="2">
    <citation type="submission" date="2012-08" db="EMBL/GenBank/DDBJ databases">
        <title>Genome sequence of Kazachstania naganishii.</title>
        <authorList>
            <person name="Gordon J.L."/>
            <person name="Armisen D."/>
            <person name="Proux-Wera E."/>
            <person name="OhEigeartaigh S.S."/>
            <person name="Byrne K.P."/>
            <person name="Wolfe K.H."/>
        </authorList>
    </citation>
    <scope>NUCLEOTIDE SEQUENCE [LARGE SCALE GENOMIC DNA]</scope>
    <source>
        <strain evidence="4">ATCC MYA-139 / BCRC 22969 / CBS 8797 / CCRC 22969 / KCTC 17520 / NBRC 10181 / NCYC 3082</strain>
    </source>
</reference>
<dbReference type="Pfam" id="PF00248">
    <property type="entry name" value="Aldo_ket_red"/>
    <property type="match status" value="1"/>
</dbReference>
<evidence type="ECO:0000259" key="2">
    <source>
        <dbReference type="Pfam" id="PF00248"/>
    </source>
</evidence>
<dbReference type="RefSeq" id="XP_022467331.1">
    <property type="nucleotide sequence ID" value="XM_022611101.1"/>
</dbReference>
<organism evidence="3 4">
    <name type="scientific">Huiozyma naganishii (strain ATCC MYA-139 / BCRC 22969 / CBS 8797 / KCTC 17520 / NBRC 10181 / NCYC 3082 / Yp74L-3)</name>
    <name type="common">Yeast</name>
    <name type="synonym">Kazachstania naganishii</name>
    <dbReference type="NCBI Taxonomy" id="1071383"/>
    <lineage>
        <taxon>Eukaryota</taxon>
        <taxon>Fungi</taxon>
        <taxon>Dikarya</taxon>
        <taxon>Ascomycota</taxon>
        <taxon>Saccharomycotina</taxon>
        <taxon>Saccharomycetes</taxon>
        <taxon>Saccharomycetales</taxon>
        <taxon>Saccharomycetaceae</taxon>
        <taxon>Huiozyma</taxon>
    </lineage>
</organism>
<dbReference type="PANTHER" id="PTHR42686:SF1">
    <property type="entry name" value="GH17980P-RELATED"/>
    <property type="match status" value="1"/>
</dbReference>
<dbReference type="STRING" id="1071383.J7S4A4"/>
<dbReference type="GO" id="GO:0005829">
    <property type="term" value="C:cytosol"/>
    <property type="evidence" value="ECO:0007669"/>
    <property type="project" value="TreeGrafter"/>
</dbReference>
<evidence type="ECO:0000313" key="4">
    <source>
        <dbReference type="Proteomes" id="UP000006310"/>
    </source>
</evidence>
<reference evidence="3 4" key="1">
    <citation type="journal article" date="2011" name="Proc. Natl. Acad. Sci. U.S.A.">
        <title>Evolutionary erosion of yeast sex chromosomes by mating-type switching accidents.</title>
        <authorList>
            <person name="Gordon J.L."/>
            <person name="Armisen D."/>
            <person name="Proux-Wera E."/>
            <person name="Oheigeartaigh S.S."/>
            <person name="Byrne K.P."/>
            <person name="Wolfe K.H."/>
        </authorList>
    </citation>
    <scope>NUCLEOTIDE SEQUENCE [LARGE SCALE GENOMIC DNA]</scope>
    <source>
        <strain evidence="4">ATCC MYA-139 / BCRC 22969 / CBS 8797 / CCRC 22969 / KCTC 17520 / NBRC 10181 / NCYC 3082</strain>
    </source>
</reference>
<keyword evidence="1" id="KW-0560">Oxidoreductase</keyword>
<dbReference type="HOGENOM" id="CLU_023205_7_2_1"/>
<dbReference type="InterPro" id="IPR020471">
    <property type="entry name" value="AKR"/>
</dbReference>
<gene>
    <name evidence="3" type="primary">KNAG0M02340</name>
    <name evidence="3" type="ordered locus">KNAG_0M02340</name>
</gene>
<dbReference type="GO" id="GO:0070485">
    <property type="term" value="P:dehydro-D-arabinono-1,4-lactone biosynthetic process"/>
    <property type="evidence" value="ECO:0007669"/>
    <property type="project" value="EnsemblFungi"/>
</dbReference>
<evidence type="ECO:0000256" key="1">
    <source>
        <dbReference type="ARBA" id="ARBA00023002"/>
    </source>
</evidence>
<dbReference type="OrthoDB" id="5286008at2759"/>
<dbReference type="SUPFAM" id="SSF51430">
    <property type="entry name" value="NAD(P)-linked oxidoreductase"/>
    <property type="match status" value="1"/>
</dbReference>
<sequence length="309" mass="34275">MKLSPLICGGATFSKQYNEDPESLPVVEILRKCLITHRRCFNAVDTSPYYGDSELLVGQALRELQIPRGEIYVCTKVGRVGVSEFDYSRENVRMSVMRSVERLVGEGGYLDVVYLHDVEFQPQEACLAALDELQKLKRAGIVRNVGVSGYPLSKLYSLVSLCYDAGTPLDCVLSYCHMNLQNVMLEEYYAKFKSKGVQHVVNASVLSMSLLRSQKTLEFHPGSPELKRRAQQAATLCSSQGVELADLATQFALEQWSDRGPTVIGFSTPEEVTRAASNLAETTAEHTDLVHSVQHSVLGDLFNTEWPSG</sequence>
<keyword evidence="4" id="KW-1185">Reference proteome</keyword>
<dbReference type="InterPro" id="IPR023210">
    <property type="entry name" value="NADP_OxRdtase_dom"/>
</dbReference>
<dbReference type="InterPro" id="IPR036812">
    <property type="entry name" value="NAD(P)_OxRdtase_dom_sf"/>
</dbReference>
<evidence type="ECO:0000313" key="3">
    <source>
        <dbReference type="EMBL" id="CCK73087.1"/>
    </source>
</evidence>
<protein>
    <recommendedName>
        <fullName evidence="2">NADP-dependent oxidoreductase domain-containing protein</fullName>
    </recommendedName>
</protein>
<dbReference type="eggNOG" id="KOG1576">
    <property type="taxonomic scope" value="Eukaryota"/>
</dbReference>
<dbReference type="GO" id="GO:0045290">
    <property type="term" value="F:D-arabinose 1-dehydrogenase [NAD(P)+] activity"/>
    <property type="evidence" value="ECO:0007669"/>
    <property type="project" value="EnsemblFungi"/>
</dbReference>
<dbReference type="AlphaFoldDB" id="J7S4A4"/>
<dbReference type="GeneID" id="34528867"/>
<dbReference type="Gene3D" id="3.20.20.100">
    <property type="entry name" value="NADP-dependent oxidoreductase domain"/>
    <property type="match status" value="1"/>
</dbReference>
<proteinExistence type="predicted"/>